<protein>
    <submittedName>
        <fullName evidence="5">Nucleotidase</fullName>
    </submittedName>
</protein>
<dbReference type="GO" id="GO:0016787">
    <property type="term" value="F:hydrolase activity"/>
    <property type="evidence" value="ECO:0007669"/>
    <property type="project" value="UniProtKB-KW"/>
</dbReference>
<name>A0A0F4LBK9_9LACO</name>
<evidence type="ECO:0000256" key="1">
    <source>
        <dbReference type="ARBA" id="ARBA00022729"/>
    </source>
</evidence>
<dbReference type="AlphaFoldDB" id="A0A0F4LBK9"/>
<dbReference type="SUPFAM" id="SSF56300">
    <property type="entry name" value="Metallo-dependent phosphatases"/>
    <property type="match status" value="1"/>
</dbReference>
<keyword evidence="2" id="KW-0378">Hydrolase</keyword>
<dbReference type="EMBL" id="JXBY01000018">
    <property type="protein sequence ID" value="KJY55980.1"/>
    <property type="molecule type" value="Genomic_DNA"/>
</dbReference>
<dbReference type="Gene3D" id="3.90.780.10">
    <property type="entry name" value="5'-Nucleotidase, C-terminal domain"/>
    <property type="match status" value="1"/>
</dbReference>
<dbReference type="GO" id="GO:0030288">
    <property type="term" value="C:outer membrane-bounded periplasmic space"/>
    <property type="evidence" value="ECO:0007669"/>
    <property type="project" value="TreeGrafter"/>
</dbReference>
<feature type="domain" description="5'-Nucleotidase C-terminal" evidence="4">
    <location>
        <begin position="324"/>
        <end position="475"/>
    </location>
</feature>
<dbReference type="InterPro" id="IPR008334">
    <property type="entry name" value="5'-Nucleotdase_C"/>
</dbReference>
<dbReference type="RefSeq" id="WP_045928039.1">
    <property type="nucleotide sequence ID" value="NZ_JBHSZS010000009.1"/>
</dbReference>
<dbReference type="HOGENOM" id="CLU_005854_4_4_9"/>
<evidence type="ECO:0000313" key="6">
    <source>
        <dbReference type="Proteomes" id="UP000033533"/>
    </source>
</evidence>
<dbReference type="PRINTS" id="PR01607">
    <property type="entry name" value="APYRASEFAMLY"/>
</dbReference>
<dbReference type="InterPro" id="IPR006179">
    <property type="entry name" value="5_nucleotidase/apyrase"/>
</dbReference>
<dbReference type="PANTHER" id="PTHR11575">
    <property type="entry name" value="5'-NUCLEOTIDASE-RELATED"/>
    <property type="match status" value="1"/>
</dbReference>
<feature type="domain" description="Calcineurin-like phosphoesterase" evidence="3">
    <location>
        <begin position="4"/>
        <end position="239"/>
    </location>
</feature>
<accession>A0A0F4LBK9</accession>
<evidence type="ECO:0000259" key="4">
    <source>
        <dbReference type="Pfam" id="PF02872"/>
    </source>
</evidence>
<keyword evidence="1" id="KW-0732">Signal</keyword>
<dbReference type="InterPro" id="IPR004843">
    <property type="entry name" value="Calcineurin-like_PHP"/>
</dbReference>
<sequence length="515" mass="58683">MKLVFLHSSDIHGFIFPTDYQEKNSYAAPFGLSRLSSIIKQQRDKYGAENVIVTDSGDCLQGSPLAAYVHESNSDANLKAFADFYNLIEYDVRCLGNHDFNFGLSYLKKYLAYSKATFLNSNILAEKNDLPAFGQDYIIINKNGIKVGIIGITTQRVPFWEPADHVAGLKFKSAFEQVKQITAFLRPKVDVLAVLYHGGFEADLHTGTRKEPQTGENEGYRILQEIPDIDVMLTGHQHRRLNIVDHETAIVQSGYRGESIGKIVLDIDQRSKEIKAISTELIDAQNYESDCEINASSLSLEQKAQKWLDQPIAYLDEPALILNADEARIKGSPFINLLQDMQLYFTKADVSATALMSETAQGFNKNVSMRDILLNYPFANQLCIVKVTGKELRNIVEYSLKFLIKDKRGKIMFDPQYRNQLFNFDVFYPLNYEADVLRPVGSRLTKFELNGQPILARKTYRLAVNNYRAMGGGFYPEYNVNKIEKTLDKDYVEMFKEFLTIGHPKVNFSRNYRFS</sequence>
<dbReference type="STRING" id="1218493.JF76_09280"/>
<proteinExistence type="inferred from homology"/>
<dbReference type="PANTHER" id="PTHR11575:SF6">
    <property type="entry name" value="2',3'-CYCLIC-NUCLEOTIDE 2'-PHOSPHODIESTERASE_3'-NUCLEOTIDASE"/>
    <property type="match status" value="1"/>
</dbReference>
<evidence type="ECO:0000256" key="2">
    <source>
        <dbReference type="RuleBase" id="RU362119"/>
    </source>
</evidence>
<keyword evidence="2" id="KW-0547">Nucleotide-binding</keyword>
<comment type="caution">
    <text evidence="5">The sequence shown here is derived from an EMBL/GenBank/DDBJ whole genome shotgun (WGS) entry which is preliminary data.</text>
</comment>
<dbReference type="InterPro" id="IPR036907">
    <property type="entry name" value="5'-Nucleotdase_C_sf"/>
</dbReference>
<organism evidence="5 6">
    <name type="scientific">Lactobacillus kullabergensis</name>
    <dbReference type="NCBI Taxonomy" id="1218493"/>
    <lineage>
        <taxon>Bacteria</taxon>
        <taxon>Bacillati</taxon>
        <taxon>Bacillota</taxon>
        <taxon>Bacilli</taxon>
        <taxon>Lactobacillales</taxon>
        <taxon>Lactobacillaceae</taxon>
        <taxon>Lactobacillus</taxon>
    </lineage>
</organism>
<dbReference type="Pfam" id="PF02872">
    <property type="entry name" value="5_nucleotid_C"/>
    <property type="match status" value="1"/>
</dbReference>
<reference evidence="5 6" key="1">
    <citation type="submission" date="2014-12" db="EMBL/GenBank/DDBJ databases">
        <title>Comparative genomics of the lactic acid bacteria isolated from the honey bee gut.</title>
        <authorList>
            <person name="Ellegaard K.M."/>
            <person name="Tamarit D."/>
            <person name="Javelind E."/>
            <person name="Olofsson T."/>
            <person name="Andersson S.G."/>
            <person name="Vasquez A."/>
        </authorList>
    </citation>
    <scope>NUCLEOTIDE SEQUENCE [LARGE SCALE GENOMIC DNA]</scope>
    <source>
        <strain evidence="5 6">Biut2</strain>
    </source>
</reference>
<evidence type="ECO:0000259" key="3">
    <source>
        <dbReference type="Pfam" id="PF00149"/>
    </source>
</evidence>
<dbReference type="GO" id="GO:0009166">
    <property type="term" value="P:nucleotide catabolic process"/>
    <property type="evidence" value="ECO:0007669"/>
    <property type="project" value="InterPro"/>
</dbReference>
<dbReference type="SUPFAM" id="SSF55816">
    <property type="entry name" value="5'-nucleotidase (syn. UDP-sugar hydrolase), C-terminal domain"/>
    <property type="match status" value="1"/>
</dbReference>
<comment type="similarity">
    <text evidence="2">Belongs to the 5'-nucleotidase family.</text>
</comment>
<dbReference type="Gene3D" id="3.60.21.10">
    <property type="match status" value="1"/>
</dbReference>
<dbReference type="GO" id="GO:0000166">
    <property type="term" value="F:nucleotide binding"/>
    <property type="evidence" value="ECO:0007669"/>
    <property type="project" value="UniProtKB-KW"/>
</dbReference>
<dbReference type="OrthoDB" id="9801679at2"/>
<gene>
    <name evidence="5" type="primary">yfkN</name>
    <name evidence="5" type="ORF">JF76_09280</name>
</gene>
<evidence type="ECO:0000313" key="5">
    <source>
        <dbReference type="EMBL" id="KJY55980.1"/>
    </source>
</evidence>
<dbReference type="Pfam" id="PF00149">
    <property type="entry name" value="Metallophos"/>
    <property type="match status" value="1"/>
</dbReference>
<dbReference type="Proteomes" id="UP000033533">
    <property type="component" value="Unassembled WGS sequence"/>
</dbReference>
<dbReference type="PATRIC" id="fig|1218493.3.peg.980"/>
<dbReference type="InterPro" id="IPR029052">
    <property type="entry name" value="Metallo-depent_PP-like"/>
</dbReference>